<organism evidence="1 2">
    <name type="scientific">Taklimakanibacter albus</name>
    <dbReference type="NCBI Taxonomy" id="2800327"/>
    <lineage>
        <taxon>Bacteria</taxon>
        <taxon>Pseudomonadati</taxon>
        <taxon>Pseudomonadota</taxon>
        <taxon>Alphaproteobacteria</taxon>
        <taxon>Hyphomicrobiales</taxon>
        <taxon>Aestuariivirgaceae</taxon>
        <taxon>Taklimakanibacter</taxon>
    </lineage>
</organism>
<comment type="caution">
    <text evidence="1">The sequence shown here is derived from an EMBL/GenBank/DDBJ whole genome shotgun (WGS) entry which is preliminary data.</text>
</comment>
<accession>A0ACC5QXF4</accession>
<dbReference type="Proteomes" id="UP000616151">
    <property type="component" value="Unassembled WGS sequence"/>
</dbReference>
<proteinExistence type="predicted"/>
<keyword evidence="2" id="KW-1185">Reference proteome</keyword>
<evidence type="ECO:0000313" key="1">
    <source>
        <dbReference type="EMBL" id="MBK1865049.1"/>
    </source>
</evidence>
<sequence>MRSLLFVPADSEKKLPKALASAADVVILDLEDSVALADKPKARRLACEVLSSPRGRAKLFVRVNDLSSGLTGADLDAVAAARPDGLLLPKSESGADVKRLIAMAHLPVLAIATETAASMFNLGTYGDCGPELLGLTWGMEDLAAALGAQSNRDAQGRPTAPYDLARTLCLIGARAAGVEPVDGVHANFRDLAGLEAQCRDAVRDGFTAKMCIHPDQVAVINRIFTPSPEAIAKARRIVEAFAQAGDAGVIGLDGEMLDVPHLKAAKALLARVAS</sequence>
<gene>
    <name evidence="1" type="ORF">JHL16_01695</name>
</gene>
<name>A0ACC5QXF4_9HYPH</name>
<reference evidence="1" key="1">
    <citation type="submission" date="2021-01" db="EMBL/GenBank/DDBJ databases">
        <authorList>
            <person name="Sun Q."/>
        </authorList>
    </citation>
    <scope>NUCLEOTIDE SEQUENCE</scope>
    <source>
        <strain evidence="1">YIM B02566</strain>
    </source>
</reference>
<protein>
    <submittedName>
        <fullName evidence="1">CoA ester lyase</fullName>
    </submittedName>
</protein>
<keyword evidence="1" id="KW-0456">Lyase</keyword>
<dbReference type="EMBL" id="JAENHL010000004">
    <property type="protein sequence ID" value="MBK1865049.1"/>
    <property type="molecule type" value="Genomic_DNA"/>
</dbReference>
<evidence type="ECO:0000313" key="2">
    <source>
        <dbReference type="Proteomes" id="UP000616151"/>
    </source>
</evidence>